<dbReference type="Proteomes" id="UP000217154">
    <property type="component" value="Chromosome"/>
</dbReference>
<gene>
    <name evidence="1" type="ORF">CKY39_25545</name>
</gene>
<dbReference type="RefSeq" id="WP_095746442.1">
    <property type="nucleotide sequence ID" value="NZ_CP023284.1"/>
</dbReference>
<protein>
    <recommendedName>
        <fullName evidence="3">DUF2827 domain-containing protein</fullName>
    </recommendedName>
</protein>
<dbReference type="Pfam" id="PF10933">
    <property type="entry name" value="DUF2827"/>
    <property type="match status" value="1"/>
</dbReference>
<organism evidence="1 2">
    <name type="scientific">Variovorax boronicumulans</name>
    <dbReference type="NCBI Taxonomy" id="436515"/>
    <lineage>
        <taxon>Bacteria</taxon>
        <taxon>Pseudomonadati</taxon>
        <taxon>Pseudomonadota</taxon>
        <taxon>Betaproteobacteria</taxon>
        <taxon>Burkholderiales</taxon>
        <taxon>Comamonadaceae</taxon>
        <taxon>Variovorax</taxon>
    </lineage>
</organism>
<dbReference type="AlphaFoldDB" id="A0A250DPD6"/>
<evidence type="ECO:0000313" key="1">
    <source>
        <dbReference type="EMBL" id="ATA56226.1"/>
    </source>
</evidence>
<dbReference type="KEGG" id="vbo:CKY39_25545"/>
<reference evidence="1 2" key="1">
    <citation type="submission" date="2017-09" db="EMBL/GenBank/DDBJ databases">
        <title>The diverse metabolic capabilities of V. boronicumulans make it an excellent choice for continued studies on novel biodegradation.</title>
        <authorList>
            <person name="Sun S."/>
        </authorList>
    </citation>
    <scope>NUCLEOTIDE SEQUENCE [LARGE SCALE GENOMIC DNA]</scope>
    <source>
        <strain evidence="1 2">J1</strain>
    </source>
</reference>
<sequence>MSEVQNPIAGPRAAVSPTKLKVGVSIFIRKGEQSLWENGVYQNCLFLVMLLLRSPCVERTVLVAGGGDGGPADATNFLADSPVPIIDMATAAQELDLMIEMSAQLGRDWSVAFRERGGKIVSMRVGNDYVIDIERMTFNKPHGMLVSGAPYDEVWTLPEYETSCKPYFASTFRAPTKLMPHLWSPMVVEKAMARGAEGKRFAYEPGRKQWRVAIFEPNICMVKTSFIPMLGCESAHRAQPRLIEKMWVYNSFHLKDKPNFVAFAQSLDLVRHGLATFEGRFPLYQVLPGAIDAVFAHHWENAQNYLYYEALYGGWPLIHNSHLIGDCGYRYHGFDCEEGGQALRRAFAEHDANLPAYRERARALIARLDPEGEENVRLYSAAIESLYA</sequence>
<dbReference type="EMBL" id="CP023284">
    <property type="protein sequence ID" value="ATA56226.1"/>
    <property type="molecule type" value="Genomic_DNA"/>
</dbReference>
<name>A0A250DPD6_9BURK</name>
<accession>A0A250DPD6</accession>
<evidence type="ECO:0000313" key="2">
    <source>
        <dbReference type="Proteomes" id="UP000217154"/>
    </source>
</evidence>
<evidence type="ECO:0008006" key="3">
    <source>
        <dbReference type="Google" id="ProtNLM"/>
    </source>
</evidence>
<dbReference type="InterPro" id="IPR021234">
    <property type="entry name" value="DUF2827"/>
</dbReference>
<proteinExistence type="predicted"/>